<reference evidence="1 2" key="1">
    <citation type="journal article" date="2011" name="Stand. Genomic Sci.">
        <title>Complete genome sequence of Marivirga tractuosa type strain (H-43).</title>
        <authorList>
            <person name="Pagani I."/>
            <person name="Chertkov O."/>
            <person name="Lapidus A."/>
            <person name="Lucas S."/>
            <person name="Del Rio T.G."/>
            <person name="Tice H."/>
            <person name="Copeland A."/>
            <person name="Cheng J.F."/>
            <person name="Nolan M."/>
            <person name="Saunders E."/>
            <person name="Pitluck S."/>
            <person name="Held B."/>
            <person name="Goodwin L."/>
            <person name="Liolios K."/>
            <person name="Ovchinikova G."/>
            <person name="Ivanova N."/>
            <person name="Mavromatis K."/>
            <person name="Pati A."/>
            <person name="Chen A."/>
            <person name="Palaniappan K."/>
            <person name="Land M."/>
            <person name="Hauser L."/>
            <person name="Jeffries C.D."/>
            <person name="Detter J.C."/>
            <person name="Han C."/>
            <person name="Tapia R."/>
            <person name="Ngatchou-Djao O.D."/>
            <person name="Rohde M."/>
            <person name="Goker M."/>
            <person name="Spring S."/>
            <person name="Sikorski J."/>
            <person name="Woyke T."/>
            <person name="Bristow J."/>
            <person name="Eisen J.A."/>
            <person name="Markowitz V."/>
            <person name="Hugenholtz P."/>
            <person name="Klenk H.P."/>
            <person name="Kyrpides N.C."/>
        </authorList>
    </citation>
    <scope>NUCLEOTIDE SEQUENCE [LARGE SCALE GENOMIC DNA]</scope>
    <source>
        <strain evidence="2">ATCC 23168 / DSM 4126 / NBRC 15989 / NCIMB 1408 / VKM B-1430 / H-43</strain>
    </source>
</reference>
<dbReference type="HOGENOM" id="CLU_1516166_0_0_10"/>
<keyword evidence="2" id="KW-1185">Reference proteome</keyword>
<sequence length="177" mass="20793">MKLYLLKRVFSIFFILLISTQWILGLVTIKLVEEVWVDQKISEHRTQISKEVATGLGVSDHIKFEQVNPSQYLRLGYGAPFMVSHDVKGEQLHFKVAQEKSSSEYQVKRIKLSDFNKESSKKIGYIISHIFLTYFESHESYEFFSISFPNHLNQMFHEKFYSNFSFDIPTPPPQIFL</sequence>
<organism evidence="1 2">
    <name type="scientific">Marivirga tractuosa (strain ATCC 23168 / DSM 4126 / NBRC 15989 / NCIMB 1408 / VKM B-1430 / H-43)</name>
    <name type="common">Microscilla tractuosa</name>
    <name type="synonym">Flexibacter tractuosus</name>
    <dbReference type="NCBI Taxonomy" id="643867"/>
    <lineage>
        <taxon>Bacteria</taxon>
        <taxon>Pseudomonadati</taxon>
        <taxon>Bacteroidota</taxon>
        <taxon>Cytophagia</taxon>
        <taxon>Cytophagales</taxon>
        <taxon>Marivirgaceae</taxon>
        <taxon>Marivirga</taxon>
    </lineage>
</organism>
<dbReference type="Proteomes" id="UP000008720">
    <property type="component" value="Chromosome"/>
</dbReference>
<evidence type="ECO:0000313" key="2">
    <source>
        <dbReference type="Proteomes" id="UP000008720"/>
    </source>
</evidence>
<dbReference type="STRING" id="643867.Ftrac_3620"/>
<dbReference type="AlphaFoldDB" id="E4TPQ3"/>
<accession>E4TPQ3</accession>
<evidence type="ECO:0000313" key="1">
    <source>
        <dbReference type="EMBL" id="ADR23590.1"/>
    </source>
</evidence>
<dbReference type="RefSeq" id="WP_013455732.1">
    <property type="nucleotide sequence ID" value="NC_014759.1"/>
</dbReference>
<dbReference type="EMBL" id="CP002349">
    <property type="protein sequence ID" value="ADR23590.1"/>
    <property type="molecule type" value="Genomic_DNA"/>
</dbReference>
<gene>
    <name evidence="1" type="ordered locus">Ftrac_3620</name>
</gene>
<proteinExistence type="predicted"/>
<name>E4TPQ3_MARTH</name>
<dbReference type="OrthoDB" id="9911055at2"/>
<protein>
    <submittedName>
        <fullName evidence="1">Uncharacterized protein</fullName>
    </submittedName>
</protein>
<dbReference type="KEGG" id="mtt:Ftrac_3620"/>